<reference evidence="4 5" key="3">
    <citation type="journal article" date="2019" name="Int. J. Syst. Evol. Microbiol.">
        <title>Anaerobacillus isosaccharinicus sp. nov., an alkaliphilic bacterium which degrades isosaccharinic acid.</title>
        <authorList>
            <person name="Bassil N.M."/>
            <person name="Lloyd J.R."/>
        </authorList>
    </citation>
    <scope>NUCLEOTIDE SEQUENCE [LARGE SCALE GENOMIC DNA]</scope>
    <source>
        <strain evidence="4 5">NB2006</strain>
    </source>
</reference>
<dbReference type="KEGG" id="aia:AWH56_018155"/>
<gene>
    <name evidence="4" type="ORF">AWH56_018155</name>
    <name evidence="3" type="ORF">AWH56_04895</name>
</gene>
<keyword evidence="2" id="KW-1133">Transmembrane helix</keyword>
<evidence type="ECO:0000256" key="1">
    <source>
        <dbReference type="SAM" id="Coils"/>
    </source>
</evidence>
<evidence type="ECO:0000313" key="4">
    <source>
        <dbReference type="EMBL" id="QOY34633.1"/>
    </source>
</evidence>
<keyword evidence="1" id="KW-0175">Coiled coil</keyword>
<dbReference type="EMBL" id="CP063356">
    <property type="protein sequence ID" value="QOY34633.1"/>
    <property type="molecule type" value="Genomic_DNA"/>
</dbReference>
<proteinExistence type="predicted"/>
<sequence length="61" mass="7034">MDDFLFTVASTLNLVIALSVIYGVILLIRYVKNNQSKQNQLSELNEKVDKILEHIERNNKS</sequence>
<keyword evidence="2" id="KW-0812">Transmembrane</keyword>
<dbReference type="AlphaFoldDB" id="A0A1S2MDB0"/>
<reference evidence="4 5" key="2">
    <citation type="journal article" date="2017" name="Genome Announc.">
        <title>Draft Genome Sequences of Four Alkaliphilic Bacteria Belonging to the Anaerobacillus Genus.</title>
        <authorList>
            <person name="Bassil N.M."/>
            <person name="Lloyd J.R."/>
        </authorList>
    </citation>
    <scope>NUCLEOTIDE SEQUENCE [LARGE SCALE GENOMIC DNA]</scope>
    <source>
        <strain evidence="4 5">NB2006</strain>
    </source>
</reference>
<dbReference type="RefSeq" id="WP_071316060.1">
    <property type="nucleotide sequence ID" value="NZ_CP063356.2"/>
</dbReference>
<evidence type="ECO:0000313" key="5">
    <source>
        <dbReference type="Proteomes" id="UP000180175"/>
    </source>
</evidence>
<accession>A0A1S2MDB0</accession>
<evidence type="ECO:0000256" key="2">
    <source>
        <dbReference type="SAM" id="Phobius"/>
    </source>
</evidence>
<evidence type="ECO:0008006" key="6">
    <source>
        <dbReference type="Google" id="ProtNLM"/>
    </source>
</evidence>
<reference evidence="3 5" key="1">
    <citation type="submission" date="2016-10" db="EMBL/GenBank/DDBJ databases">
        <title>Draft genome sequences of four alkaliphilic bacteria belonging to the Anaerobacillus genus.</title>
        <authorList>
            <person name="Bassil N.M."/>
            <person name="Lloyd J.R."/>
        </authorList>
    </citation>
    <scope>NUCLEOTIDE SEQUENCE [LARGE SCALE GENOMIC DNA]</scope>
    <source>
        <strain evidence="3 5">NB2006</strain>
    </source>
</reference>
<name>A0A1S2MDB0_9BACI</name>
<feature type="coiled-coil region" evidence="1">
    <location>
        <begin position="27"/>
        <end position="61"/>
    </location>
</feature>
<keyword evidence="2" id="KW-0472">Membrane</keyword>
<dbReference type="EMBL" id="LQXD01000033">
    <property type="protein sequence ID" value="OIJ22721.1"/>
    <property type="molecule type" value="Genomic_DNA"/>
</dbReference>
<organism evidence="3 5">
    <name type="scientific">Anaerobacillus isosaccharinicus</name>
    <dbReference type="NCBI Taxonomy" id="1532552"/>
    <lineage>
        <taxon>Bacteria</taxon>
        <taxon>Bacillati</taxon>
        <taxon>Bacillota</taxon>
        <taxon>Bacilli</taxon>
        <taxon>Bacillales</taxon>
        <taxon>Bacillaceae</taxon>
        <taxon>Anaerobacillus</taxon>
    </lineage>
</organism>
<reference evidence="4" key="4">
    <citation type="submission" date="2020-10" db="EMBL/GenBank/DDBJ databases">
        <authorList>
            <person name="Bassil N.M."/>
            <person name="Lloyd J.R."/>
        </authorList>
    </citation>
    <scope>NUCLEOTIDE SEQUENCE</scope>
    <source>
        <strain evidence="4">NB2006</strain>
    </source>
</reference>
<keyword evidence="5" id="KW-1185">Reference proteome</keyword>
<feature type="transmembrane region" description="Helical" evidence="2">
    <location>
        <begin position="6"/>
        <end position="28"/>
    </location>
</feature>
<protein>
    <recommendedName>
        <fullName evidence="6">DUF4083 domain-containing protein</fullName>
    </recommendedName>
</protein>
<evidence type="ECO:0000313" key="3">
    <source>
        <dbReference type="EMBL" id="OIJ22721.1"/>
    </source>
</evidence>
<dbReference type="Proteomes" id="UP000180175">
    <property type="component" value="Chromosome"/>
</dbReference>